<dbReference type="EMBL" id="LR699119">
    <property type="protein sequence ID" value="VVC76344.1"/>
    <property type="molecule type" value="Genomic_DNA"/>
</dbReference>
<protein>
    <recommendedName>
        <fullName evidence="10">UDP-N-acetylglucosamine--N-acetylmuramyl-(pentapeptide) pyrophosphoryl-undecaprenol N-acetylglucosamine transferase</fullName>
        <ecNumber evidence="10">2.4.1.227</ecNumber>
    </recommendedName>
    <alternativeName>
        <fullName evidence="10">Undecaprenyl-PP-MurNAc-pentapeptide-UDPGlcNAc GlcNAc transferase</fullName>
    </alternativeName>
</protein>
<keyword evidence="2 10" id="KW-0132">Cell division</keyword>
<evidence type="ECO:0000256" key="10">
    <source>
        <dbReference type="HAMAP-Rule" id="MF_00033"/>
    </source>
</evidence>
<dbReference type="HAMAP" id="MF_00033">
    <property type="entry name" value="MurG"/>
    <property type="match status" value="1"/>
</dbReference>
<dbReference type="InterPro" id="IPR004276">
    <property type="entry name" value="GlycoTrans_28_N"/>
</dbReference>
<dbReference type="Pfam" id="PF03033">
    <property type="entry name" value="Glyco_transf_28"/>
    <property type="match status" value="1"/>
</dbReference>
<feature type="binding site" evidence="10">
    <location>
        <position position="130"/>
    </location>
    <ligand>
        <name>UDP-N-acetyl-alpha-D-glucosamine</name>
        <dbReference type="ChEBI" id="CHEBI:57705"/>
    </ligand>
</feature>
<feature type="domain" description="Glycosyl transferase family 28 C-terminal" evidence="12">
    <location>
        <begin position="191"/>
        <end position="352"/>
    </location>
</feature>
<evidence type="ECO:0000256" key="6">
    <source>
        <dbReference type="ARBA" id="ARBA00022984"/>
    </source>
</evidence>
<feature type="domain" description="Glycosyltransferase family 28 N-terminal" evidence="11">
    <location>
        <begin position="11"/>
        <end position="148"/>
    </location>
</feature>
<dbReference type="KEGG" id="asip:AQUSIP_16550"/>
<dbReference type="GO" id="GO:0050511">
    <property type="term" value="F:undecaprenyldiphospho-muramoylpentapeptide beta-N-acetylglucosaminyltransferase activity"/>
    <property type="evidence" value="ECO:0007669"/>
    <property type="project" value="UniProtKB-UniRule"/>
</dbReference>
<dbReference type="NCBIfam" id="TIGR01133">
    <property type="entry name" value="murG"/>
    <property type="match status" value="1"/>
</dbReference>
<dbReference type="Proteomes" id="UP000324194">
    <property type="component" value="Chromosome 1"/>
</dbReference>
<gene>
    <name evidence="10 13" type="primary">murG</name>
    <name evidence="13" type="ORF">AQUSIP_16550</name>
</gene>
<evidence type="ECO:0000256" key="8">
    <source>
        <dbReference type="ARBA" id="ARBA00023306"/>
    </source>
</evidence>
<evidence type="ECO:0000259" key="11">
    <source>
        <dbReference type="Pfam" id="PF03033"/>
    </source>
</evidence>
<dbReference type="GO" id="GO:0008360">
    <property type="term" value="P:regulation of cell shape"/>
    <property type="evidence" value="ECO:0007669"/>
    <property type="project" value="UniProtKB-KW"/>
</dbReference>
<dbReference type="Gene3D" id="3.40.50.2000">
    <property type="entry name" value="Glycogen Phosphorylase B"/>
    <property type="match status" value="2"/>
</dbReference>
<sequence>MTKPIKPLKRVLIMAGGTGGHVFPGLAVARYLHQQGVEVHWLGTRQGLESRLVPEANIPLHLIAIGGVRGKGMRTLLSAPFKITAAVRQSLRVIRHINPDAVIGMGGFVSGPGGVASWLSSRPLVIHEQNAKAGLTNKLLVRFSRRVLEGFPLVFRQQSKVVEVGNPVRHEIETLPPPQERFSASLPRLRLLVLGGSLGAQALNAVVPLALSRLAPEDQPEIWHQTGDKHCESTKKSYESMGIDAKVTPFIKDMANAYAWANVVLCRAGALTVAELCAVGLGAILVPFPFAVDDHQTANAEFMVKNNAALCVQQAELTESRLAEILKQFSQSPGKCLEMAQAAYQLRKVNVAEKFYQILCDVIN</sequence>
<evidence type="ECO:0000256" key="1">
    <source>
        <dbReference type="ARBA" id="ARBA00022475"/>
    </source>
</evidence>
<comment type="similarity">
    <text evidence="10">Belongs to the glycosyltransferase 28 family. MurG subfamily.</text>
</comment>
<keyword evidence="4 10" id="KW-0808">Transferase</keyword>
<comment type="function">
    <text evidence="10">Cell wall formation. Catalyzes the transfer of a GlcNAc subunit on undecaprenyl-pyrophosphoryl-MurNAc-pentapeptide (lipid intermediate I) to form undecaprenyl-pyrophosphoryl-MurNAc-(pentapeptide)GlcNAc (lipid intermediate II).</text>
</comment>
<name>A0A5E4PHF5_9COXI</name>
<evidence type="ECO:0000313" key="13">
    <source>
        <dbReference type="EMBL" id="VVC76344.1"/>
    </source>
</evidence>
<organism evidence="13 14">
    <name type="scientific">Aquicella siphonis</name>
    <dbReference type="NCBI Taxonomy" id="254247"/>
    <lineage>
        <taxon>Bacteria</taxon>
        <taxon>Pseudomonadati</taxon>
        <taxon>Pseudomonadota</taxon>
        <taxon>Gammaproteobacteria</taxon>
        <taxon>Legionellales</taxon>
        <taxon>Coxiellaceae</taxon>
        <taxon>Aquicella</taxon>
    </lineage>
</organism>
<keyword evidence="6 10" id="KW-0573">Peptidoglycan synthesis</keyword>
<dbReference type="SUPFAM" id="SSF53756">
    <property type="entry name" value="UDP-Glycosyltransferase/glycogen phosphorylase"/>
    <property type="match status" value="1"/>
</dbReference>
<dbReference type="EC" id="2.4.1.227" evidence="10"/>
<dbReference type="UniPathway" id="UPA00219"/>
<evidence type="ECO:0000313" key="14">
    <source>
        <dbReference type="Proteomes" id="UP000324194"/>
    </source>
</evidence>
<feature type="binding site" evidence="10">
    <location>
        <begin position="270"/>
        <end position="275"/>
    </location>
    <ligand>
        <name>UDP-N-acetyl-alpha-D-glucosamine</name>
        <dbReference type="ChEBI" id="CHEBI:57705"/>
    </ligand>
</feature>
<evidence type="ECO:0000259" key="12">
    <source>
        <dbReference type="Pfam" id="PF04101"/>
    </source>
</evidence>
<proteinExistence type="inferred from homology"/>
<dbReference type="InterPro" id="IPR006009">
    <property type="entry name" value="GlcNAc_MurG"/>
</dbReference>
<keyword evidence="1 10" id="KW-1003">Cell membrane</keyword>
<keyword evidence="8 10" id="KW-0131">Cell cycle</keyword>
<evidence type="ECO:0000256" key="5">
    <source>
        <dbReference type="ARBA" id="ARBA00022960"/>
    </source>
</evidence>
<comment type="subcellular location">
    <subcellularLocation>
        <location evidence="10">Cell membrane</location>
        <topology evidence="10">Peripheral membrane protein</topology>
        <orientation evidence="10">Cytoplasmic side</orientation>
    </subcellularLocation>
</comment>
<dbReference type="PANTHER" id="PTHR21015">
    <property type="entry name" value="UDP-N-ACETYLGLUCOSAMINE--N-ACETYLMURAMYL-(PENTAPEPTIDE) PYROPHOSPHORYL-UNDECAPRENOL N-ACETYLGLUCOSAMINE TRANSFERASE 1"/>
    <property type="match status" value="1"/>
</dbReference>
<accession>A0A5E4PHF5</accession>
<dbReference type="GO" id="GO:0009252">
    <property type="term" value="P:peptidoglycan biosynthetic process"/>
    <property type="evidence" value="ECO:0007669"/>
    <property type="project" value="UniProtKB-UniRule"/>
</dbReference>
<dbReference type="Pfam" id="PF04101">
    <property type="entry name" value="Glyco_tran_28_C"/>
    <property type="match status" value="1"/>
</dbReference>
<keyword evidence="5 10" id="KW-0133">Cell shape</keyword>
<feature type="binding site" evidence="10">
    <location>
        <begin position="18"/>
        <end position="20"/>
    </location>
    <ligand>
        <name>UDP-N-acetyl-alpha-D-glucosamine</name>
        <dbReference type="ChEBI" id="CHEBI:57705"/>
    </ligand>
</feature>
<dbReference type="GO" id="GO:0051301">
    <property type="term" value="P:cell division"/>
    <property type="evidence" value="ECO:0007669"/>
    <property type="project" value="UniProtKB-KW"/>
</dbReference>
<dbReference type="CDD" id="cd03785">
    <property type="entry name" value="GT28_MurG"/>
    <property type="match status" value="1"/>
</dbReference>
<keyword evidence="9 10" id="KW-0961">Cell wall biogenesis/degradation</keyword>
<feature type="binding site" evidence="10">
    <location>
        <position position="169"/>
    </location>
    <ligand>
        <name>UDP-N-acetyl-alpha-D-glucosamine</name>
        <dbReference type="ChEBI" id="CHEBI:57705"/>
    </ligand>
</feature>
<dbReference type="GO" id="GO:0005886">
    <property type="term" value="C:plasma membrane"/>
    <property type="evidence" value="ECO:0007669"/>
    <property type="project" value="UniProtKB-SubCell"/>
</dbReference>
<feature type="binding site" evidence="10">
    <location>
        <position position="197"/>
    </location>
    <ligand>
        <name>UDP-N-acetyl-alpha-D-glucosamine</name>
        <dbReference type="ChEBI" id="CHEBI:57705"/>
    </ligand>
</feature>
<feature type="binding site" evidence="10">
    <location>
        <position position="296"/>
    </location>
    <ligand>
        <name>UDP-N-acetyl-alpha-D-glucosamine</name>
        <dbReference type="ChEBI" id="CHEBI:57705"/>
    </ligand>
</feature>
<evidence type="ECO:0000256" key="7">
    <source>
        <dbReference type="ARBA" id="ARBA00023136"/>
    </source>
</evidence>
<dbReference type="GO" id="GO:0005975">
    <property type="term" value="P:carbohydrate metabolic process"/>
    <property type="evidence" value="ECO:0007669"/>
    <property type="project" value="InterPro"/>
</dbReference>
<keyword evidence="14" id="KW-1185">Reference proteome</keyword>
<dbReference type="AlphaFoldDB" id="A0A5E4PHF5"/>
<dbReference type="InterPro" id="IPR007235">
    <property type="entry name" value="Glyco_trans_28_C"/>
</dbReference>
<comment type="pathway">
    <text evidence="10">Cell wall biogenesis; peptidoglycan biosynthesis.</text>
</comment>
<feature type="binding site" evidence="10">
    <location>
        <position position="251"/>
    </location>
    <ligand>
        <name>UDP-N-acetyl-alpha-D-glucosamine</name>
        <dbReference type="ChEBI" id="CHEBI:57705"/>
    </ligand>
</feature>
<dbReference type="PANTHER" id="PTHR21015:SF22">
    <property type="entry name" value="GLYCOSYLTRANSFERASE"/>
    <property type="match status" value="1"/>
</dbReference>
<evidence type="ECO:0000256" key="9">
    <source>
        <dbReference type="ARBA" id="ARBA00023316"/>
    </source>
</evidence>
<reference evidence="13 14" key="1">
    <citation type="submission" date="2019-08" db="EMBL/GenBank/DDBJ databases">
        <authorList>
            <person name="Guy L."/>
        </authorList>
    </citation>
    <scope>NUCLEOTIDE SEQUENCE [LARGE SCALE GENOMIC DNA]</scope>
    <source>
        <strain evidence="13 14">SGT-108</strain>
    </source>
</reference>
<evidence type="ECO:0000256" key="3">
    <source>
        <dbReference type="ARBA" id="ARBA00022676"/>
    </source>
</evidence>
<dbReference type="GO" id="GO:0071555">
    <property type="term" value="P:cell wall organization"/>
    <property type="evidence" value="ECO:0007669"/>
    <property type="project" value="UniProtKB-KW"/>
</dbReference>
<keyword evidence="3 10" id="KW-0328">Glycosyltransferase</keyword>
<evidence type="ECO:0000256" key="4">
    <source>
        <dbReference type="ARBA" id="ARBA00022679"/>
    </source>
</evidence>
<dbReference type="RefSeq" id="WP_148339565.1">
    <property type="nucleotide sequence ID" value="NZ_LR699119.1"/>
</dbReference>
<dbReference type="GO" id="GO:0051991">
    <property type="term" value="F:UDP-N-acetyl-D-glucosamine:N-acetylmuramoyl-L-alanyl-D-glutamyl-meso-2,6-diaminopimelyl-D-alanyl-D-alanine-diphosphoundecaprenol 4-beta-N-acetylglucosaminlytransferase activity"/>
    <property type="evidence" value="ECO:0007669"/>
    <property type="project" value="RHEA"/>
</dbReference>
<comment type="catalytic activity">
    <reaction evidence="10">
        <text>di-trans,octa-cis-undecaprenyl diphospho-N-acetyl-alpha-D-muramoyl-L-alanyl-D-glutamyl-meso-2,6-diaminopimeloyl-D-alanyl-D-alanine + UDP-N-acetyl-alpha-D-glucosamine = di-trans,octa-cis-undecaprenyl diphospho-[N-acetyl-alpha-D-glucosaminyl-(1-&gt;4)]-N-acetyl-alpha-D-muramoyl-L-alanyl-D-glutamyl-meso-2,6-diaminopimeloyl-D-alanyl-D-alanine + UDP + H(+)</text>
        <dbReference type="Rhea" id="RHEA:31227"/>
        <dbReference type="ChEBI" id="CHEBI:15378"/>
        <dbReference type="ChEBI" id="CHEBI:57705"/>
        <dbReference type="ChEBI" id="CHEBI:58223"/>
        <dbReference type="ChEBI" id="CHEBI:61387"/>
        <dbReference type="ChEBI" id="CHEBI:61388"/>
        <dbReference type="EC" id="2.4.1.227"/>
    </reaction>
</comment>
<keyword evidence="7 10" id="KW-0472">Membrane</keyword>
<dbReference type="OrthoDB" id="9808936at2"/>
<evidence type="ECO:0000256" key="2">
    <source>
        <dbReference type="ARBA" id="ARBA00022618"/>
    </source>
</evidence>